<dbReference type="SUPFAM" id="SSF100950">
    <property type="entry name" value="NagB/RpiA/CoA transferase-like"/>
    <property type="match status" value="1"/>
</dbReference>
<dbReference type="InterPro" id="IPR014036">
    <property type="entry name" value="DeoR-like_C"/>
</dbReference>
<dbReference type="InterPro" id="IPR018356">
    <property type="entry name" value="Tscrpt_reg_HTH_DeoR_CS"/>
</dbReference>
<feature type="domain" description="HTH deoR-type" evidence="4">
    <location>
        <begin position="3"/>
        <end position="58"/>
    </location>
</feature>
<evidence type="ECO:0000259" key="4">
    <source>
        <dbReference type="PROSITE" id="PS51000"/>
    </source>
</evidence>
<dbReference type="SMART" id="SM00420">
    <property type="entry name" value="HTH_DEOR"/>
    <property type="match status" value="1"/>
</dbReference>
<dbReference type="Gene3D" id="3.40.50.1360">
    <property type="match status" value="1"/>
</dbReference>
<keyword evidence="2" id="KW-0238">DNA-binding</keyword>
<dbReference type="PRINTS" id="PR00037">
    <property type="entry name" value="HTHLACR"/>
</dbReference>
<dbReference type="Pfam" id="PF08220">
    <property type="entry name" value="HTH_DeoR"/>
    <property type="match status" value="1"/>
</dbReference>
<dbReference type="SUPFAM" id="SSF46785">
    <property type="entry name" value="Winged helix' DNA-binding domain"/>
    <property type="match status" value="1"/>
</dbReference>
<evidence type="ECO:0000256" key="1">
    <source>
        <dbReference type="ARBA" id="ARBA00023015"/>
    </source>
</evidence>
<dbReference type="PANTHER" id="PTHR30363">
    <property type="entry name" value="HTH-TYPE TRANSCRIPTIONAL REGULATOR SRLR-RELATED"/>
    <property type="match status" value="1"/>
</dbReference>
<dbReference type="EMBL" id="RPFW01000009">
    <property type="protein sequence ID" value="TVZ00541.1"/>
    <property type="molecule type" value="Genomic_DNA"/>
</dbReference>
<name>A0A6P2BQ13_9ACTN</name>
<accession>A0A6P2BQ13</accession>
<reference evidence="5 6" key="1">
    <citation type="submission" date="2018-11" db="EMBL/GenBank/DDBJ databases">
        <title>Trebonia kvetii gen.nov., sp.nov., a novel acidophilic actinobacterium, and proposal of the new actinobacterial family Treboniaceae fam. nov.</title>
        <authorList>
            <person name="Rapoport D."/>
            <person name="Sagova-Mareckova M."/>
            <person name="Sedlacek I."/>
            <person name="Provaznik J."/>
            <person name="Kralova S."/>
            <person name="Pavlinic D."/>
            <person name="Benes V."/>
            <person name="Kopecky J."/>
        </authorList>
    </citation>
    <scope>NUCLEOTIDE SEQUENCE [LARGE SCALE GENOMIC DNA]</scope>
    <source>
        <strain evidence="5 6">15Tr583</strain>
    </source>
</reference>
<comment type="caution">
    <text evidence="5">The sequence shown here is derived from an EMBL/GenBank/DDBJ whole genome shotgun (WGS) entry which is preliminary data.</text>
</comment>
<dbReference type="GO" id="GO:0003677">
    <property type="term" value="F:DNA binding"/>
    <property type="evidence" value="ECO:0007669"/>
    <property type="project" value="UniProtKB-KW"/>
</dbReference>
<dbReference type="InterPro" id="IPR036388">
    <property type="entry name" value="WH-like_DNA-bd_sf"/>
</dbReference>
<dbReference type="PROSITE" id="PS00894">
    <property type="entry name" value="HTH_DEOR_1"/>
    <property type="match status" value="1"/>
</dbReference>
<dbReference type="InterPro" id="IPR050313">
    <property type="entry name" value="Carb_Metab_HTH_regulators"/>
</dbReference>
<dbReference type="Pfam" id="PF00455">
    <property type="entry name" value="DeoRC"/>
    <property type="match status" value="1"/>
</dbReference>
<dbReference type="SMART" id="SM01134">
    <property type="entry name" value="DeoRC"/>
    <property type="match status" value="1"/>
</dbReference>
<dbReference type="AlphaFoldDB" id="A0A6P2BQ13"/>
<dbReference type="PANTHER" id="PTHR30363:SF44">
    <property type="entry name" value="AGA OPERON TRANSCRIPTIONAL REPRESSOR-RELATED"/>
    <property type="match status" value="1"/>
</dbReference>
<organism evidence="5 6">
    <name type="scientific">Trebonia kvetii</name>
    <dbReference type="NCBI Taxonomy" id="2480626"/>
    <lineage>
        <taxon>Bacteria</taxon>
        <taxon>Bacillati</taxon>
        <taxon>Actinomycetota</taxon>
        <taxon>Actinomycetes</taxon>
        <taxon>Streptosporangiales</taxon>
        <taxon>Treboniaceae</taxon>
        <taxon>Trebonia</taxon>
    </lineage>
</organism>
<keyword evidence="3" id="KW-0804">Transcription</keyword>
<evidence type="ECO:0000313" key="6">
    <source>
        <dbReference type="Proteomes" id="UP000460272"/>
    </source>
</evidence>
<keyword evidence="1" id="KW-0805">Transcription regulation</keyword>
<dbReference type="PROSITE" id="PS51000">
    <property type="entry name" value="HTH_DEOR_2"/>
    <property type="match status" value="1"/>
</dbReference>
<keyword evidence="6" id="KW-1185">Reference proteome</keyword>
<dbReference type="InterPro" id="IPR037171">
    <property type="entry name" value="NagB/RpiA_transferase-like"/>
</dbReference>
<gene>
    <name evidence="5" type="ORF">EAS64_38105</name>
</gene>
<evidence type="ECO:0000256" key="3">
    <source>
        <dbReference type="ARBA" id="ARBA00023163"/>
    </source>
</evidence>
<dbReference type="Gene3D" id="1.10.10.10">
    <property type="entry name" value="Winged helix-like DNA-binding domain superfamily/Winged helix DNA-binding domain"/>
    <property type="match status" value="1"/>
</dbReference>
<evidence type="ECO:0000313" key="5">
    <source>
        <dbReference type="EMBL" id="TVZ00541.1"/>
    </source>
</evidence>
<dbReference type="InterPro" id="IPR001034">
    <property type="entry name" value="DeoR_HTH"/>
</dbReference>
<protein>
    <submittedName>
        <fullName evidence="5">DeoR/GlpR transcriptional regulator</fullName>
    </submittedName>
</protein>
<evidence type="ECO:0000256" key="2">
    <source>
        <dbReference type="ARBA" id="ARBA00023125"/>
    </source>
</evidence>
<proteinExistence type="predicted"/>
<dbReference type="GO" id="GO:0003700">
    <property type="term" value="F:DNA-binding transcription factor activity"/>
    <property type="evidence" value="ECO:0007669"/>
    <property type="project" value="InterPro"/>
</dbReference>
<dbReference type="InterPro" id="IPR036390">
    <property type="entry name" value="WH_DNA-bd_sf"/>
</dbReference>
<dbReference type="Proteomes" id="UP000460272">
    <property type="component" value="Unassembled WGS sequence"/>
</dbReference>
<dbReference type="OrthoDB" id="7688673at2"/>
<sequence length="262" mass="27410">MLPAQRQDRIVAEIERVGGARITQLAELLGVSEMTVRRDIDALARQSLIKKVYGGATAPTRSTSDEPGFEAKSHRELAAKDQIGAMAASLIEPSTTVAVSAGTTTYATAVHLAKIPGLTVVTNSVRVADYLHAHGDRTQTVLLTGGVRTPSDALVGPVAVQTINDLHVDALLLGVHGMDPKAGLTTPNLMEADMNRAMIAATSRLIVLADHTKWGVVGLCAMAQLADVSVLVSDEGLSVEARDALSNLVGELLVADPKEAAV</sequence>